<dbReference type="GO" id="GO:0005524">
    <property type="term" value="F:ATP binding"/>
    <property type="evidence" value="ECO:0007669"/>
    <property type="project" value="UniProtKB-KW"/>
</dbReference>
<dbReference type="Gene3D" id="3.30.450.40">
    <property type="match status" value="1"/>
</dbReference>
<evidence type="ECO:0000256" key="3">
    <source>
        <dbReference type="ARBA" id="ARBA00022553"/>
    </source>
</evidence>
<keyword evidence="9" id="KW-0812">Transmembrane</keyword>
<feature type="transmembrane region" description="Helical" evidence="9">
    <location>
        <begin position="55"/>
        <end position="74"/>
    </location>
</feature>
<dbReference type="InterPro" id="IPR029016">
    <property type="entry name" value="GAF-like_dom_sf"/>
</dbReference>
<name>A0A7U7J561_9GAMM</name>
<evidence type="ECO:0000256" key="5">
    <source>
        <dbReference type="ARBA" id="ARBA00022741"/>
    </source>
</evidence>
<dbReference type="EC" id="2.7.13.3" evidence="2"/>
<feature type="transmembrane region" description="Helical" evidence="9">
    <location>
        <begin position="121"/>
        <end position="140"/>
    </location>
</feature>
<keyword evidence="5" id="KW-0547">Nucleotide-binding</keyword>
<dbReference type="SUPFAM" id="SSF55781">
    <property type="entry name" value="GAF domain-like"/>
    <property type="match status" value="1"/>
</dbReference>
<keyword evidence="9" id="KW-1133">Transmembrane helix</keyword>
<evidence type="ECO:0000256" key="7">
    <source>
        <dbReference type="ARBA" id="ARBA00022840"/>
    </source>
</evidence>
<dbReference type="InterPro" id="IPR003018">
    <property type="entry name" value="GAF"/>
</dbReference>
<evidence type="ECO:0000256" key="1">
    <source>
        <dbReference type="ARBA" id="ARBA00000085"/>
    </source>
</evidence>
<dbReference type="PANTHER" id="PTHR43065">
    <property type="entry name" value="SENSOR HISTIDINE KINASE"/>
    <property type="match status" value="1"/>
</dbReference>
<dbReference type="SMART" id="SM00065">
    <property type="entry name" value="GAF"/>
    <property type="match status" value="1"/>
</dbReference>
<evidence type="ECO:0000256" key="9">
    <source>
        <dbReference type="SAM" id="Phobius"/>
    </source>
</evidence>
<keyword evidence="8" id="KW-0902">Two-component regulatory system</keyword>
<organism evidence="11 12">
    <name type="scientific">Candidatus Contendobacter odensis Run_B_J11</name>
    <dbReference type="NCBI Taxonomy" id="1400861"/>
    <lineage>
        <taxon>Bacteria</taxon>
        <taxon>Pseudomonadati</taxon>
        <taxon>Pseudomonadota</taxon>
        <taxon>Gammaproteobacteria</taxon>
        <taxon>Candidatus Competibacteraceae</taxon>
        <taxon>Candidatus Contendibacter</taxon>
    </lineage>
</organism>
<proteinExistence type="predicted"/>
<dbReference type="InterPro" id="IPR003661">
    <property type="entry name" value="HisK_dim/P_dom"/>
</dbReference>
<dbReference type="Pfam" id="PF01590">
    <property type="entry name" value="GAF"/>
    <property type="match status" value="1"/>
</dbReference>
<gene>
    <name evidence="11" type="ORF">BN874_450010</name>
</gene>
<keyword evidence="7" id="KW-0067">ATP-binding</keyword>
<accession>A0A7U7J561</accession>
<dbReference type="AlphaFoldDB" id="A0A7U7J561"/>
<evidence type="ECO:0000256" key="2">
    <source>
        <dbReference type="ARBA" id="ARBA00012438"/>
    </source>
</evidence>
<dbReference type="GO" id="GO:0000155">
    <property type="term" value="F:phosphorelay sensor kinase activity"/>
    <property type="evidence" value="ECO:0007669"/>
    <property type="project" value="InterPro"/>
</dbReference>
<dbReference type="PRINTS" id="PR00344">
    <property type="entry name" value="BCTRLSENSOR"/>
</dbReference>
<dbReference type="Gene3D" id="3.30.565.10">
    <property type="entry name" value="Histidine kinase-like ATPase, C-terminal domain"/>
    <property type="match status" value="1"/>
</dbReference>
<dbReference type="OrthoDB" id="1931120at2"/>
<keyword evidence="9" id="KW-0472">Membrane</keyword>
<dbReference type="InterPro" id="IPR005467">
    <property type="entry name" value="His_kinase_dom"/>
</dbReference>
<dbReference type="EMBL" id="CBTK010000260">
    <property type="protein sequence ID" value="CDH46372.1"/>
    <property type="molecule type" value="Genomic_DNA"/>
</dbReference>
<feature type="transmembrane region" description="Helical" evidence="9">
    <location>
        <begin position="95"/>
        <end position="115"/>
    </location>
</feature>
<dbReference type="InterPro" id="IPR036097">
    <property type="entry name" value="HisK_dim/P_sf"/>
</dbReference>
<dbReference type="InterPro" id="IPR036890">
    <property type="entry name" value="HATPase_C_sf"/>
</dbReference>
<feature type="transmembrane region" description="Helical" evidence="9">
    <location>
        <begin position="25"/>
        <end position="49"/>
    </location>
</feature>
<dbReference type="PROSITE" id="PS50109">
    <property type="entry name" value="HIS_KIN"/>
    <property type="match status" value="1"/>
</dbReference>
<evidence type="ECO:0000256" key="8">
    <source>
        <dbReference type="ARBA" id="ARBA00023012"/>
    </source>
</evidence>
<dbReference type="PANTHER" id="PTHR43065:SF10">
    <property type="entry name" value="PEROXIDE STRESS-ACTIVATED HISTIDINE KINASE MAK3"/>
    <property type="match status" value="1"/>
</dbReference>
<keyword evidence="3" id="KW-0597">Phosphoprotein</keyword>
<keyword evidence="6 11" id="KW-0418">Kinase</keyword>
<comment type="caution">
    <text evidence="11">The sequence shown here is derived from an EMBL/GenBank/DDBJ whole genome shotgun (WGS) entry which is preliminary data.</text>
</comment>
<keyword evidence="4 11" id="KW-0808">Transferase</keyword>
<dbReference type="SMART" id="SM00387">
    <property type="entry name" value="HATPase_c"/>
    <property type="match status" value="1"/>
</dbReference>
<protein>
    <recommendedName>
        <fullName evidence="2">histidine kinase</fullName>
        <ecNumber evidence="2">2.7.13.3</ecNumber>
    </recommendedName>
</protein>
<dbReference type="RefSeq" id="WP_051497903.1">
    <property type="nucleotide sequence ID" value="NZ_CBTK010000260.1"/>
</dbReference>
<reference evidence="11 12" key="1">
    <citation type="journal article" date="2014" name="ISME J.">
        <title>Candidatus Competibacter-lineage genomes retrieved from metagenomes reveal functional metabolic diversity.</title>
        <authorList>
            <person name="McIlroy S.J."/>
            <person name="Albertsen M."/>
            <person name="Andresen E.K."/>
            <person name="Saunders A.M."/>
            <person name="Kristiansen R."/>
            <person name="Stokholm-Bjerregaard M."/>
            <person name="Nielsen K.L."/>
            <person name="Nielsen P.H."/>
        </authorList>
    </citation>
    <scope>NUCLEOTIDE SEQUENCE [LARGE SCALE GENOMIC DNA]</scope>
    <source>
        <strain evidence="11 12">Run_B_J11</strain>
    </source>
</reference>
<dbReference type="InterPro" id="IPR003594">
    <property type="entry name" value="HATPase_dom"/>
</dbReference>
<dbReference type="Gene3D" id="1.10.287.130">
    <property type="match status" value="1"/>
</dbReference>
<dbReference type="SUPFAM" id="SSF55874">
    <property type="entry name" value="ATPase domain of HSP90 chaperone/DNA topoisomerase II/histidine kinase"/>
    <property type="match status" value="1"/>
</dbReference>
<dbReference type="CDD" id="cd00082">
    <property type="entry name" value="HisKA"/>
    <property type="match status" value="1"/>
</dbReference>
<dbReference type="Proteomes" id="UP000019184">
    <property type="component" value="Unassembled WGS sequence"/>
</dbReference>
<comment type="catalytic activity">
    <reaction evidence="1">
        <text>ATP + protein L-histidine = ADP + protein N-phospho-L-histidine.</text>
        <dbReference type="EC" id="2.7.13.3"/>
    </reaction>
</comment>
<dbReference type="SUPFAM" id="SSF47384">
    <property type="entry name" value="Homodimeric domain of signal transducing histidine kinase"/>
    <property type="match status" value="1"/>
</dbReference>
<feature type="domain" description="Histidine kinase" evidence="10">
    <location>
        <begin position="420"/>
        <end position="634"/>
    </location>
</feature>
<evidence type="ECO:0000313" key="11">
    <source>
        <dbReference type="EMBL" id="CDH46372.1"/>
    </source>
</evidence>
<dbReference type="Pfam" id="PF00512">
    <property type="entry name" value="HisKA"/>
    <property type="match status" value="1"/>
</dbReference>
<dbReference type="SMART" id="SM00388">
    <property type="entry name" value="HisKA"/>
    <property type="match status" value="1"/>
</dbReference>
<evidence type="ECO:0000259" key="10">
    <source>
        <dbReference type="PROSITE" id="PS50109"/>
    </source>
</evidence>
<evidence type="ECO:0000256" key="6">
    <source>
        <dbReference type="ARBA" id="ARBA00022777"/>
    </source>
</evidence>
<sequence length="654" mass="71144">MNPVGRPSPTADPATQRIHREQVRLLYAQAPLGAVASLIVAPLLALVAWEVLPHPVLVTWLALLETTILIRLALTFAFQRRSQPDADMERWAARYTWACTASGICWGGCALLLALSPSLVYDTFIALILGGVMMGGVFTLAPVLMTYVAYALPLALPPLLWLLLHGDPLRAIMGTTGVLYLLLALGTAYRYHHALTQSLRLAQEKSELACSYAAAKQQAEDSNQQLAEQQAALIDSVAAMRTLYAAISIPRRHPGEQIQALLAMGCQRFGLNIGILSHVEGERYEVMQALAPGGEITQGDVFTLGDTYCRETLRAQQPLGFEQASASHQRQHPCYRKFKLEAYLGAPVRVGSQIYGTLNFSSAQPRPIPFTPVDRELIQLMAQWVGGTLEQERMAATAQRQQALLAHTSRLNTLGEMASSLVHEINQPITAISLYAEAGLIQLQTGGFEPTDLQQALEKIAAQSIRVQTIIQHIRHFARQSKPQYSAVGADGLLSDIADFLKLEARRHQVRIRHKIAPHLPWVLADALQIQQVILNLVRNAVDAIGDSEGMRTITVSAQPAQDAVEITVQDTGPGLAPDMLGQLLHPFFTTKPDGLGLGLSISQSIIEAHGGRLWATANPGPGVTFHFTLPVAHRVSPPERAPAEIRVSQTAAG</sequence>
<evidence type="ECO:0000256" key="4">
    <source>
        <dbReference type="ARBA" id="ARBA00022679"/>
    </source>
</evidence>
<feature type="transmembrane region" description="Helical" evidence="9">
    <location>
        <begin position="170"/>
        <end position="191"/>
    </location>
</feature>
<keyword evidence="12" id="KW-1185">Reference proteome</keyword>
<evidence type="ECO:0000313" key="12">
    <source>
        <dbReference type="Proteomes" id="UP000019184"/>
    </source>
</evidence>
<dbReference type="InterPro" id="IPR004358">
    <property type="entry name" value="Sig_transdc_His_kin-like_C"/>
</dbReference>
<dbReference type="Pfam" id="PF02518">
    <property type="entry name" value="HATPase_c"/>
    <property type="match status" value="1"/>
</dbReference>